<dbReference type="Gene3D" id="3.90.180.10">
    <property type="entry name" value="Medium-chain alcohol dehydrogenases, catalytic domain"/>
    <property type="match status" value="1"/>
</dbReference>
<organism evidence="1 2">
    <name type="scientific">Trifolium pratense</name>
    <name type="common">Red clover</name>
    <dbReference type="NCBI Taxonomy" id="57577"/>
    <lineage>
        <taxon>Eukaryota</taxon>
        <taxon>Viridiplantae</taxon>
        <taxon>Streptophyta</taxon>
        <taxon>Embryophyta</taxon>
        <taxon>Tracheophyta</taxon>
        <taxon>Spermatophyta</taxon>
        <taxon>Magnoliopsida</taxon>
        <taxon>eudicotyledons</taxon>
        <taxon>Gunneridae</taxon>
        <taxon>Pentapetalae</taxon>
        <taxon>rosids</taxon>
        <taxon>fabids</taxon>
        <taxon>Fabales</taxon>
        <taxon>Fabaceae</taxon>
        <taxon>Papilionoideae</taxon>
        <taxon>50 kb inversion clade</taxon>
        <taxon>NPAAA clade</taxon>
        <taxon>Hologalegina</taxon>
        <taxon>IRL clade</taxon>
        <taxon>Trifolieae</taxon>
        <taxon>Trifolium</taxon>
    </lineage>
</organism>
<reference evidence="1 2" key="1">
    <citation type="journal article" date="2014" name="Am. J. Bot.">
        <title>Genome assembly and annotation for red clover (Trifolium pratense; Fabaceae).</title>
        <authorList>
            <person name="Istvanek J."/>
            <person name="Jaros M."/>
            <person name="Krenek A."/>
            <person name="Repkova J."/>
        </authorList>
    </citation>
    <scope>NUCLEOTIDE SEQUENCE [LARGE SCALE GENOMIC DNA]</scope>
    <source>
        <strain evidence="2">cv. Tatra</strain>
        <tissue evidence="1">Young leaves</tissue>
    </source>
</reference>
<comment type="caution">
    <text evidence="1">The sequence shown here is derived from an EMBL/GenBank/DDBJ whole genome shotgun (WGS) entry which is preliminary data.</text>
</comment>
<name>A0A2K3MDB1_TRIPR</name>
<dbReference type="SUPFAM" id="SSF50129">
    <property type="entry name" value="GroES-like"/>
    <property type="match status" value="1"/>
</dbReference>
<protein>
    <submittedName>
        <fullName evidence="1">NADP-dependent alkenal double bond reductase p1-like protein</fullName>
    </submittedName>
</protein>
<dbReference type="AlphaFoldDB" id="A0A2K3MDB1"/>
<dbReference type="EMBL" id="ASHM01057638">
    <property type="protein sequence ID" value="PNX88772.1"/>
    <property type="molecule type" value="Genomic_DNA"/>
</dbReference>
<evidence type="ECO:0000313" key="1">
    <source>
        <dbReference type="EMBL" id="PNX88772.1"/>
    </source>
</evidence>
<feature type="non-terminal residue" evidence="1">
    <location>
        <position position="145"/>
    </location>
</feature>
<gene>
    <name evidence="1" type="ORF">L195_g044886</name>
</gene>
<dbReference type="ExpressionAtlas" id="A0A2K3MDB1">
    <property type="expression patterns" value="baseline"/>
</dbReference>
<proteinExistence type="predicted"/>
<accession>A0A2K3MDB1</accession>
<evidence type="ECO:0000313" key="2">
    <source>
        <dbReference type="Proteomes" id="UP000236291"/>
    </source>
</evidence>
<reference evidence="1 2" key="2">
    <citation type="journal article" date="2017" name="Front. Plant Sci.">
        <title>Gene Classification and Mining of Molecular Markers Useful in Red Clover (Trifolium pratense) Breeding.</title>
        <authorList>
            <person name="Istvanek J."/>
            <person name="Dluhosova J."/>
            <person name="Dluhos P."/>
            <person name="Patkova L."/>
            <person name="Nedelnik J."/>
            <person name="Repkova J."/>
        </authorList>
    </citation>
    <scope>NUCLEOTIDE SEQUENCE [LARGE SCALE GENOMIC DNA]</scope>
    <source>
        <strain evidence="2">cv. Tatra</strain>
        <tissue evidence="1">Young leaves</tissue>
    </source>
</reference>
<sequence>MMLRLWKVPAFLIPIESNSLEMVLGDEKLEEGQVYEMPCFAVLPESGLYRTTLHPYKLAFQSKAKGVEASKETRILLAWLIVLRDVISIMTAIPAEREYVRDGKLPESSNDVLLKNLYLACDPYMRNLMNKPQGIPNPLSYTPQS</sequence>
<dbReference type="Proteomes" id="UP000236291">
    <property type="component" value="Unassembled WGS sequence"/>
</dbReference>
<dbReference type="InterPro" id="IPR011032">
    <property type="entry name" value="GroES-like_sf"/>
</dbReference>